<comment type="caution">
    <text evidence="2">The sequence shown here is derived from an EMBL/GenBank/DDBJ whole genome shotgun (WGS) entry which is preliminary data.</text>
</comment>
<dbReference type="Proteomes" id="UP000462066">
    <property type="component" value="Unassembled WGS sequence"/>
</dbReference>
<feature type="region of interest" description="Disordered" evidence="1">
    <location>
        <begin position="338"/>
        <end position="366"/>
    </location>
</feature>
<evidence type="ECO:0000313" key="3">
    <source>
        <dbReference type="Proteomes" id="UP000462066"/>
    </source>
</evidence>
<name>A0A7V8GMX6_9GAMM</name>
<dbReference type="EMBL" id="MWIP01000005">
    <property type="protein sequence ID" value="KAF1686625.1"/>
    <property type="molecule type" value="Genomic_DNA"/>
</dbReference>
<accession>A0A7V8GMX6</accession>
<evidence type="ECO:0008006" key="4">
    <source>
        <dbReference type="Google" id="ProtNLM"/>
    </source>
</evidence>
<gene>
    <name evidence="2" type="ORF">B1992_06865</name>
</gene>
<protein>
    <recommendedName>
        <fullName evidence="4">General secretion pathway protein GspK</fullName>
    </recommendedName>
</protein>
<keyword evidence="3" id="KW-1185">Reference proteome</keyword>
<dbReference type="AlphaFoldDB" id="A0A7V8GMX6"/>
<dbReference type="InterPro" id="IPR010994">
    <property type="entry name" value="RuvA_2-like"/>
</dbReference>
<reference evidence="2 3" key="1">
    <citation type="submission" date="2017-10" db="EMBL/GenBank/DDBJ databases">
        <title>Whole genome sequencing of Pseudoxanthomonas broegbernensis DSM 12573(T).</title>
        <authorList>
            <person name="Kumar S."/>
            <person name="Bansal K."/>
            <person name="Kaur A."/>
            <person name="Patil P."/>
            <person name="Sharma S."/>
            <person name="Patil P.B."/>
        </authorList>
    </citation>
    <scope>NUCLEOTIDE SEQUENCE [LARGE SCALE GENOMIC DNA]</scope>
    <source>
        <strain evidence="2 3">DSM 12573</strain>
    </source>
</reference>
<evidence type="ECO:0000256" key="1">
    <source>
        <dbReference type="SAM" id="MobiDB-lite"/>
    </source>
</evidence>
<evidence type="ECO:0000313" key="2">
    <source>
        <dbReference type="EMBL" id="KAF1686625.1"/>
    </source>
</evidence>
<sequence>MKPSRTDPARPARRQGGFVLVIVLTLLVVLTLLAAAVAASGSRAVAEAQDEIDRFQGELDMRSTQDTVLYMLATQRRNIGGLVPQATAPVTLAMLDDDDEGSHALPLGNEIRLDGSFYRGLGDAQFALQDDRGLLNPNWMSPSIVHAFYASRGAPSGIWNDLDAKRLDYQDPDSLHRLGGAEEDEYLKHGRPPPTNRAVATPLEFRRILEWDRLLEGLDDGQLLRTLTTRRGATINVNSAPVEVLALIPGMDHEQAQRLAAMRRQMPITSFWTLRQSFPITPFMEESLTLFPNISGNLILRDRRFGAKRLAHWRLTPLADGGPPWQIDYEVILPRDDESDDAVAEAPATPLLAPQDAAGNGVEPRT</sequence>
<dbReference type="RefSeq" id="WP_162310740.1">
    <property type="nucleotide sequence ID" value="NZ_JACHGU010000001.1"/>
</dbReference>
<proteinExistence type="predicted"/>
<organism evidence="2 3">
    <name type="scientific">Pseudoxanthomonas broegbernensis</name>
    <dbReference type="NCBI Taxonomy" id="83619"/>
    <lineage>
        <taxon>Bacteria</taxon>
        <taxon>Pseudomonadati</taxon>
        <taxon>Pseudomonadota</taxon>
        <taxon>Gammaproteobacteria</taxon>
        <taxon>Lysobacterales</taxon>
        <taxon>Lysobacteraceae</taxon>
        <taxon>Pseudoxanthomonas</taxon>
    </lineage>
</organism>
<dbReference type="SUPFAM" id="SSF47781">
    <property type="entry name" value="RuvA domain 2-like"/>
    <property type="match status" value="1"/>
</dbReference>